<organism evidence="8 9">
    <name type="scientific">Temnothorax curvispinosus</name>
    <dbReference type="NCBI Taxonomy" id="300111"/>
    <lineage>
        <taxon>Eukaryota</taxon>
        <taxon>Metazoa</taxon>
        <taxon>Ecdysozoa</taxon>
        <taxon>Arthropoda</taxon>
        <taxon>Hexapoda</taxon>
        <taxon>Insecta</taxon>
        <taxon>Pterygota</taxon>
        <taxon>Neoptera</taxon>
        <taxon>Endopterygota</taxon>
        <taxon>Hymenoptera</taxon>
        <taxon>Apocrita</taxon>
        <taxon>Aculeata</taxon>
        <taxon>Formicoidea</taxon>
        <taxon>Formicidae</taxon>
        <taxon>Myrmicinae</taxon>
        <taxon>Temnothorax</taxon>
    </lineage>
</organism>
<evidence type="ECO:0000256" key="1">
    <source>
        <dbReference type="ARBA" id="ARBA00004141"/>
    </source>
</evidence>
<accession>A0A6J1PLG5</accession>
<evidence type="ECO:0000313" key="8">
    <source>
        <dbReference type="Proteomes" id="UP000504618"/>
    </source>
</evidence>
<feature type="transmembrane region" description="Helical" evidence="6">
    <location>
        <begin position="120"/>
        <end position="142"/>
    </location>
</feature>
<keyword evidence="8" id="KW-1185">Reference proteome</keyword>
<dbReference type="PANTHER" id="PTHR22776">
    <property type="entry name" value="MARVEL-CONTAINING POTENTIAL LIPID RAFT-ASSOCIATED PROTEIN"/>
    <property type="match status" value="1"/>
</dbReference>
<name>A0A6J1PLG5_9HYME</name>
<evidence type="ECO:0000256" key="2">
    <source>
        <dbReference type="ARBA" id="ARBA00022692"/>
    </source>
</evidence>
<dbReference type="Proteomes" id="UP000504618">
    <property type="component" value="Unplaced"/>
</dbReference>
<proteinExistence type="predicted"/>
<sequence>MLNIIINTDYLKSWNGIFKLLQVVLGAICIGIIGSDYNSASCLCWKECFFLIATSTFFIGTFIFLISYLVSPFTASVLPKTIHERLYHLFATVILFVASLILILEIHLANTEFYNYNELLAASICGLINTLLYIFSAGFAYMTKWRTI</sequence>
<keyword evidence="3 6" id="KW-1133">Transmembrane helix</keyword>
<evidence type="ECO:0000256" key="3">
    <source>
        <dbReference type="ARBA" id="ARBA00022989"/>
    </source>
</evidence>
<dbReference type="GO" id="GO:0016020">
    <property type="term" value="C:membrane"/>
    <property type="evidence" value="ECO:0007669"/>
    <property type="project" value="UniProtKB-SubCell"/>
</dbReference>
<dbReference type="Pfam" id="PF01284">
    <property type="entry name" value="MARVEL"/>
    <property type="match status" value="1"/>
</dbReference>
<dbReference type="OrthoDB" id="6481667at2759"/>
<dbReference type="GeneID" id="112453588"/>
<gene>
    <name evidence="9" type="primary">LOC112453588</name>
</gene>
<comment type="subcellular location">
    <subcellularLocation>
        <location evidence="1">Membrane</location>
        <topology evidence="1">Multi-pass membrane protein</topology>
    </subcellularLocation>
</comment>
<keyword evidence="4 5" id="KW-0472">Membrane</keyword>
<dbReference type="PANTHER" id="PTHR22776:SF92">
    <property type="entry name" value="LD04844P"/>
    <property type="match status" value="1"/>
</dbReference>
<evidence type="ECO:0000259" key="7">
    <source>
        <dbReference type="PROSITE" id="PS51225"/>
    </source>
</evidence>
<dbReference type="InterPro" id="IPR050578">
    <property type="entry name" value="MARVEL-CKLF_proteins"/>
</dbReference>
<protein>
    <submittedName>
        <fullName evidence="9">Uncharacterized protein LOC112453588</fullName>
    </submittedName>
</protein>
<dbReference type="PROSITE" id="PS51225">
    <property type="entry name" value="MARVEL"/>
    <property type="match status" value="1"/>
</dbReference>
<dbReference type="InterPro" id="IPR008253">
    <property type="entry name" value="Marvel"/>
</dbReference>
<evidence type="ECO:0000256" key="6">
    <source>
        <dbReference type="SAM" id="Phobius"/>
    </source>
</evidence>
<feature type="domain" description="MARVEL" evidence="7">
    <location>
        <begin position="10"/>
        <end position="145"/>
    </location>
</feature>
<evidence type="ECO:0000256" key="5">
    <source>
        <dbReference type="PROSITE-ProRule" id="PRU00581"/>
    </source>
</evidence>
<feature type="transmembrane region" description="Helical" evidence="6">
    <location>
        <begin position="86"/>
        <end position="108"/>
    </location>
</feature>
<feature type="transmembrane region" description="Helical" evidence="6">
    <location>
        <begin position="49"/>
        <end position="74"/>
    </location>
</feature>
<feature type="transmembrane region" description="Helical" evidence="6">
    <location>
        <begin position="20"/>
        <end position="37"/>
    </location>
</feature>
<dbReference type="AlphaFoldDB" id="A0A6J1PLG5"/>
<keyword evidence="2 5" id="KW-0812">Transmembrane</keyword>
<evidence type="ECO:0000313" key="9">
    <source>
        <dbReference type="RefSeq" id="XP_024870186.1"/>
    </source>
</evidence>
<reference evidence="9" key="1">
    <citation type="submission" date="2025-08" db="UniProtKB">
        <authorList>
            <consortium name="RefSeq"/>
        </authorList>
    </citation>
    <scope>IDENTIFICATION</scope>
    <source>
        <tissue evidence="9">Whole body</tissue>
    </source>
</reference>
<dbReference type="RefSeq" id="XP_024870186.1">
    <property type="nucleotide sequence ID" value="XM_025014418.1"/>
</dbReference>
<evidence type="ECO:0000256" key="4">
    <source>
        <dbReference type="ARBA" id="ARBA00023136"/>
    </source>
</evidence>